<dbReference type="Gene3D" id="3.40.50.1820">
    <property type="entry name" value="alpha/beta hydrolase"/>
    <property type="match status" value="1"/>
</dbReference>
<accession>A0A849C0F7</accession>
<dbReference type="EMBL" id="JABELX010000004">
    <property type="protein sequence ID" value="NNH70936.1"/>
    <property type="molecule type" value="Genomic_DNA"/>
</dbReference>
<evidence type="ECO:0000313" key="3">
    <source>
        <dbReference type="EMBL" id="NNH70936.1"/>
    </source>
</evidence>
<name>A0A849C0F7_9NOCA</name>
<dbReference type="Proteomes" id="UP000586827">
    <property type="component" value="Unassembled WGS sequence"/>
</dbReference>
<dbReference type="PANTHER" id="PTHR43037">
    <property type="entry name" value="UNNAMED PRODUCT-RELATED"/>
    <property type="match status" value="1"/>
</dbReference>
<dbReference type="RefSeq" id="WP_067523214.1">
    <property type="nucleotide sequence ID" value="NZ_JABELX010000004.1"/>
</dbReference>
<organism evidence="3 4">
    <name type="scientific">Nocardia uniformis</name>
    <dbReference type="NCBI Taxonomy" id="53432"/>
    <lineage>
        <taxon>Bacteria</taxon>
        <taxon>Bacillati</taxon>
        <taxon>Actinomycetota</taxon>
        <taxon>Actinomycetes</taxon>
        <taxon>Mycobacteriales</taxon>
        <taxon>Nocardiaceae</taxon>
        <taxon>Nocardia</taxon>
    </lineage>
</organism>
<gene>
    <name evidence="3" type="ORF">HLB23_13875</name>
</gene>
<keyword evidence="4" id="KW-1185">Reference proteome</keyword>
<dbReference type="Pfam" id="PF02230">
    <property type="entry name" value="Abhydrolase_2"/>
    <property type="match status" value="1"/>
</dbReference>
<evidence type="ECO:0000259" key="2">
    <source>
        <dbReference type="Pfam" id="PF02230"/>
    </source>
</evidence>
<dbReference type="SUPFAM" id="SSF53474">
    <property type="entry name" value="alpha/beta-Hydrolases"/>
    <property type="match status" value="1"/>
</dbReference>
<evidence type="ECO:0000313" key="4">
    <source>
        <dbReference type="Proteomes" id="UP000586827"/>
    </source>
</evidence>
<comment type="caution">
    <text evidence="3">The sequence shown here is derived from an EMBL/GenBank/DDBJ whole genome shotgun (WGS) entry which is preliminary data.</text>
</comment>
<feature type="domain" description="Phospholipase/carboxylesterase/thioesterase" evidence="2">
    <location>
        <begin position="45"/>
        <end position="126"/>
    </location>
</feature>
<proteinExistence type="predicted"/>
<dbReference type="InterPro" id="IPR003140">
    <property type="entry name" value="PLipase/COase/thioEstase"/>
</dbReference>
<keyword evidence="1" id="KW-0732">Signal</keyword>
<evidence type="ECO:0000256" key="1">
    <source>
        <dbReference type="ARBA" id="ARBA00022729"/>
    </source>
</evidence>
<reference evidence="3 4" key="1">
    <citation type="submission" date="2020-05" db="EMBL/GenBank/DDBJ databases">
        <title>MicrobeNet Type strains.</title>
        <authorList>
            <person name="Nicholson A.C."/>
        </authorList>
    </citation>
    <scope>NUCLEOTIDE SEQUENCE [LARGE SCALE GENOMIC DNA]</scope>
    <source>
        <strain evidence="3 4">JCM 3224</strain>
    </source>
</reference>
<dbReference type="InterPro" id="IPR050955">
    <property type="entry name" value="Plant_Biomass_Hydrol_Est"/>
</dbReference>
<dbReference type="GO" id="GO:0016787">
    <property type="term" value="F:hydrolase activity"/>
    <property type="evidence" value="ECO:0007669"/>
    <property type="project" value="InterPro"/>
</dbReference>
<dbReference type="PANTHER" id="PTHR43037:SF1">
    <property type="entry name" value="BLL1128 PROTEIN"/>
    <property type="match status" value="1"/>
</dbReference>
<protein>
    <submittedName>
        <fullName evidence="3">Esterase</fullName>
    </submittedName>
</protein>
<dbReference type="InterPro" id="IPR029058">
    <property type="entry name" value="AB_hydrolase_fold"/>
</dbReference>
<dbReference type="AlphaFoldDB" id="A0A849C0F7"/>
<sequence length="234" mass="24264">MPAVIVLHGVNGNGQQIEQVSGMSMVADTGKFVAAYPDEYPVDGVTALIDELVANRNVDPARVFVTGISRGGIFTEGLGCKLSGKLAAIAPLSGGLQVSLQDKCTPVKPLPVMLIHGTADPIVPYDGGMPRGLPHGQAATVMSAPDTFAFWRGKDACTGDTTTTDVAGTDATVTLTAGPACDRGAEVRLYSVIGGGHTWPGGATSQQQYVATLGPLNTQFDASQQIWDFFATVK</sequence>